<accession>A0A3B6VWF5</accession>
<keyword evidence="3" id="KW-1185">Reference proteome</keyword>
<dbReference type="PANTHER" id="PTHR40940">
    <property type="entry name" value="PROTEIN BATD-RELATED"/>
    <property type="match status" value="1"/>
</dbReference>
<keyword evidence="1" id="KW-1133">Transmembrane helix</keyword>
<dbReference type="EMBL" id="CP015910">
    <property type="protein sequence ID" value="ANN62906.1"/>
    <property type="molecule type" value="Genomic_DNA"/>
</dbReference>
<dbReference type="InterPro" id="IPR025738">
    <property type="entry name" value="BatD"/>
</dbReference>
<evidence type="ECO:0000313" key="2">
    <source>
        <dbReference type="EMBL" id="ANN62906.1"/>
    </source>
</evidence>
<dbReference type="RefSeq" id="WP_038369829.1">
    <property type="nucleotide sequence ID" value="NZ_CP015910.2"/>
</dbReference>
<gene>
    <name evidence="2" type="ORF">BHYOB78_03225</name>
</gene>
<protein>
    <submittedName>
        <fullName evidence="2">Aerotolerance protein</fullName>
    </submittedName>
</protein>
<dbReference type="KEGG" id="bhd:BHYOB78_03225"/>
<keyword evidence="1" id="KW-0812">Transmembrane</keyword>
<evidence type="ECO:0000313" key="3">
    <source>
        <dbReference type="Proteomes" id="UP000092328"/>
    </source>
</evidence>
<dbReference type="AlphaFoldDB" id="A0A3B6VWF5"/>
<dbReference type="Proteomes" id="UP000092328">
    <property type="component" value="Chromosome"/>
</dbReference>
<organism evidence="2 3">
    <name type="scientific">Brachyspira hyodysenteriae ATCC 27164</name>
    <dbReference type="NCBI Taxonomy" id="1266923"/>
    <lineage>
        <taxon>Bacteria</taxon>
        <taxon>Pseudomonadati</taxon>
        <taxon>Spirochaetota</taxon>
        <taxon>Spirochaetia</taxon>
        <taxon>Brachyspirales</taxon>
        <taxon>Brachyspiraceae</taxon>
        <taxon>Brachyspira</taxon>
    </lineage>
</organism>
<dbReference type="OrthoDB" id="2079210at2"/>
<sequence>MEINITAEAELIRIGNTALKYILAVFFIACSSLFSQTSINTKISDTKVGVGEVFTVSVTIDNSSGRVLIDDIPGLTLRGTSQSINMMYSSGTFKSIKTYNFTYVANSEGKYKFDHITVKINNRTYVSNPVEIEVVSAPTRNDDSYTPSGNRFNDFMNYADDIYVDNSINKKEVYMYEPIYITQKAYTHIPVTVLGFSKIPDRTDFISYSDSSKYNTFTEIIEGKRVSSIPLKREVLYPVKTGTKDILTTPFVFEKDGMFYDRVQYGEETFSIKVLPLPDKKGFENFSGGVGNFIFTTRVNKTNVAVGEELLITMEVSGEGNTSIITMPNINDNITNYFSVYQPKIYETNWFDDNKMLGRKVKEYILVAKNEGASSIASINFCYFSPNDKTYTNIHSNPISLTISGSKINNNSFVNNDGEEINTIAIRNTYLKEDKNFKVLSINIIYIYILILIIASLIIYNAKRFSNIKFSFAKKDNKDNSMDDILNYYNSNNRKEYCKSVENLLLTAVKNKFNIQDDNVLYDKLRDYIDYEKANEIKNIIDKCNFELYSGKSSGNEDYHTKSIELVKYIKELKIKK</sequence>
<reference evidence="3" key="1">
    <citation type="journal article" date="2016" name="Genome Announc.">
        <title>Complete Genome Sequence of Brachyspira hyodysenteriae Type Strain B78 (ATCC 27164).</title>
        <authorList>
            <person name="Mirajkar N.S."/>
            <person name="Johnson T.J."/>
            <person name="Gebhart C.J."/>
        </authorList>
    </citation>
    <scope>NUCLEOTIDE SEQUENCE [LARGE SCALE GENOMIC DNA]</scope>
    <source>
        <strain evidence="3">B78</strain>
    </source>
</reference>
<dbReference type="PANTHER" id="PTHR40940:SF2">
    <property type="entry name" value="BATD"/>
    <property type="match status" value="1"/>
</dbReference>
<evidence type="ECO:0000256" key="1">
    <source>
        <dbReference type="SAM" id="Phobius"/>
    </source>
</evidence>
<keyword evidence="1" id="KW-0472">Membrane</keyword>
<proteinExistence type="predicted"/>
<dbReference type="Pfam" id="PF13584">
    <property type="entry name" value="BatD"/>
    <property type="match status" value="2"/>
</dbReference>
<feature type="transmembrane region" description="Helical" evidence="1">
    <location>
        <begin position="440"/>
        <end position="460"/>
    </location>
</feature>
<reference evidence="3" key="2">
    <citation type="journal article" date="2017" name="Genome Announc.">
        <title>Correction for Mirajkar et al., Complete Genome Sequence of Brachyspira hyodysenteriae Type Strain B78 (ATCC 27164).</title>
        <authorList>
            <person name="Mirajkar N.S."/>
            <person name="Johnson T.J."/>
            <person name="Gebhart C.J."/>
        </authorList>
    </citation>
    <scope>NUCLEOTIDE SEQUENCE [LARGE SCALE GENOMIC DNA]</scope>
    <source>
        <strain evidence="3">B78</strain>
    </source>
</reference>
<name>A0A3B6VWF5_BRAHO</name>